<reference evidence="1" key="1">
    <citation type="submission" date="2021-01" db="EMBL/GenBank/DDBJ databases">
        <authorList>
            <person name="Corre E."/>
            <person name="Pelletier E."/>
            <person name="Niang G."/>
            <person name="Scheremetjew M."/>
            <person name="Finn R."/>
            <person name="Kale V."/>
            <person name="Holt S."/>
            <person name="Cochrane G."/>
            <person name="Meng A."/>
            <person name="Brown T."/>
            <person name="Cohen L."/>
        </authorList>
    </citation>
    <scope>NUCLEOTIDE SEQUENCE</scope>
</reference>
<protein>
    <submittedName>
        <fullName evidence="1">Uncharacterized protein</fullName>
    </submittedName>
</protein>
<sequence length="153" mass="17239">MPEPSDIAVADESPICGRHVFRLRKRSTIVPTKKYRCQFTKETRRIQRTTEQSRDCTCQKPSACEQFGLRTGVRYLEISTFPSLRTRRTFCKLCVPVSEFLMPSSTIFSNPGMHLSKVPQRLAQSTGTGLFSMGGDGYFAAGSDGFRSSRRNL</sequence>
<dbReference type="EMBL" id="HBFQ01048075">
    <property type="protein sequence ID" value="CAD8859977.1"/>
    <property type="molecule type" value="Transcribed_RNA"/>
</dbReference>
<dbReference type="AlphaFoldDB" id="A0A7S1ANF0"/>
<gene>
    <name evidence="1" type="ORF">NSCI0253_LOCUS34331</name>
</gene>
<organism evidence="1">
    <name type="scientific">Noctiluca scintillans</name>
    <name type="common">Sea sparkle</name>
    <name type="synonym">Red tide dinoflagellate</name>
    <dbReference type="NCBI Taxonomy" id="2966"/>
    <lineage>
        <taxon>Eukaryota</taxon>
        <taxon>Sar</taxon>
        <taxon>Alveolata</taxon>
        <taxon>Dinophyceae</taxon>
        <taxon>Noctilucales</taxon>
        <taxon>Noctilucaceae</taxon>
        <taxon>Noctiluca</taxon>
    </lineage>
</organism>
<proteinExistence type="predicted"/>
<evidence type="ECO:0000313" key="1">
    <source>
        <dbReference type="EMBL" id="CAD8859977.1"/>
    </source>
</evidence>
<accession>A0A7S1ANF0</accession>
<name>A0A7S1ANF0_NOCSC</name>